<dbReference type="Gene3D" id="3.40.50.2000">
    <property type="entry name" value="Glycogen Phosphorylase B"/>
    <property type="match status" value="2"/>
</dbReference>
<dbReference type="PANTHER" id="PTHR45947:SF3">
    <property type="entry name" value="SULFOQUINOVOSYL TRANSFERASE SQD2"/>
    <property type="match status" value="1"/>
</dbReference>
<protein>
    <recommendedName>
        <fullName evidence="5">Glycosyltransferase subfamily 4-like N-terminal domain-containing protein</fullName>
    </recommendedName>
</protein>
<dbReference type="PANTHER" id="PTHR45947">
    <property type="entry name" value="SULFOQUINOVOSYL TRANSFERASE SQD2"/>
    <property type="match status" value="1"/>
</dbReference>
<dbReference type="Pfam" id="PF00534">
    <property type="entry name" value="Glycos_transf_1"/>
    <property type="match status" value="1"/>
</dbReference>
<comment type="caution">
    <text evidence="3">The sequence shown here is derived from an EMBL/GenBank/DDBJ whole genome shotgun (WGS) entry which is preliminary data.</text>
</comment>
<dbReference type="Pfam" id="PF13579">
    <property type="entry name" value="Glyco_trans_4_4"/>
    <property type="match status" value="1"/>
</dbReference>
<dbReference type="InterPro" id="IPR001296">
    <property type="entry name" value="Glyco_trans_1"/>
</dbReference>
<evidence type="ECO:0008006" key="5">
    <source>
        <dbReference type="Google" id="ProtNLM"/>
    </source>
</evidence>
<organism evidence="3 4">
    <name type="scientific">Phenylobacterium soli</name>
    <dbReference type="NCBI Taxonomy" id="2170551"/>
    <lineage>
        <taxon>Bacteria</taxon>
        <taxon>Pseudomonadati</taxon>
        <taxon>Pseudomonadota</taxon>
        <taxon>Alphaproteobacteria</taxon>
        <taxon>Caulobacterales</taxon>
        <taxon>Caulobacteraceae</taxon>
        <taxon>Phenylobacterium</taxon>
    </lineage>
</organism>
<dbReference type="Proteomes" id="UP000249254">
    <property type="component" value="Unassembled WGS sequence"/>
</dbReference>
<feature type="domain" description="Glycosyl transferase family 1" evidence="1">
    <location>
        <begin position="216"/>
        <end position="354"/>
    </location>
</feature>
<dbReference type="InterPro" id="IPR028098">
    <property type="entry name" value="Glyco_trans_4-like_N"/>
</dbReference>
<dbReference type="OrthoDB" id="9790710at2"/>
<sequence length="391" mass="42952">MRGPPSERPPAAWSDRVRVLFSDLTLPYLLKDAEYPVGGWAVQLRQLAIALREAGHEVGVLTWAGANAFVGPQSEVQLLETYDRNRGIRKLRFFYYFLPSMIAAARRFRPDVVVQSCASTETGTMAFIASLLGVPFVHRIAADTDADGQYVTRLKQHERVAFQFGMRRAKLVICQNSYQSENIAISFPKKGRLLLHNSILVPPGIGDINPRGARSYVAWLNVFRRQKNLPLLIKIAAALPAVKFRVAGSAMPQHMDEEMRANIAALEALPNVELVGYLTRDRVPEFLAGAIALLSTSDFEGFSNTYLEALLAGTPIVTRSIVDPDSIVRRNALGGVADSGDELAGELAKVVGLPPARFDQLAMRCRDYVLANHRPSAAVEKLVAAFQQVAG</sequence>
<dbReference type="EMBL" id="QFYQ01000001">
    <property type="protein sequence ID" value="RAK56090.1"/>
    <property type="molecule type" value="Genomic_DNA"/>
</dbReference>
<evidence type="ECO:0000259" key="2">
    <source>
        <dbReference type="Pfam" id="PF13579"/>
    </source>
</evidence>
<name>A0A328AMH8_9CAUL</name>
<reference evidence="4" key="1">
    <citation type="submission" date="2018-05" db="EMBL/GenBank/DDBJ databases">
        <authorList>
            <person name="Li X."/>
        </authorList>
    </citation>
    <scope>NUCLEOTIDE SEQUENCE [LARGE SCALE GENOMIC DNA]</scope>
    <source>
        <strain evidence="4">LX32</strain>
    </source>
</reference>
<dbReference type="AlphaFoldDB" id="A0A328AMH8"/>
<gene>
    <name evidence="3" type="ORF">DJ017_17025</name>
</gene>
<evidence type="ECO:0000313" key="4">
    <source>
        <dbReference type="Proteomes" id="UP000249254"/>
    </source>
</evidence>
<proteinExistence type="predicted"/>
<evidence type="ECO:0000259" key="1">
    <source>
        <dbReference type="Pfam" id="PF00534"/>
    </source>
</evidence>
<feature type="domain" description="Glycosyltransferase subfamily 4-like N-terminal" evidence="2">
    <location>
        <begin position="38"/>
        <end position="184"/>
    </location>
</feature>
<dbReference type="CDD" id="cd03801">
    <property type="entry name" value="GT4_PimA-like"/>
    <property type="match status" value="1"/>
</dbReference>
<dbReference type="InterPro" id="IPR050194">
    <property type="entry name" value="Glycosyltransferase_grp1"/>
</dbReference>
<evidence type="ECO:0000313" key="3">
    <source>
        <dbReference type="EMBL" id="RAK56090.1"/>
    </source>
</evidence>
<accession>A0A328AMH8</accession>
<dbReference type="GO" id="GO:0016757">
    <property type="term" value="F:glycosyltransferase activity"/>
    <property type="evidence" value="ECO:0007669"/>
    <property type="project" value="InterPro"/>
</dbReference>
<keyword evidence="4" id="KW-1185">Reference proteome</keyword>
<dbReference type="SUPFAM" id="SSF53756">
    <property type="entry name" value="UDP-Glycosyltransferase/glycogen phosphorylase"/>
    <property type="match status" value="1"/>
</dbReference>